<dbReference type="InterPro" id="IPR052369">
    <property type="entry name" value="UG_Glycosaminoglycan_Hydrolase"/>
</dbReference>
<dbReference type="HOGENOM" id="CLU_027158_2_0_1"/>
<dbReference type="InterPro" id="IPR012341">
    <property type="entry name" value="6hp_glycosidase-like_sf"/>
</dbReference>
<evidence type="ECO:0000256" key="3">
    <source>
        <dbReference type="SAM" id="MobiDB-lite"/>
    </source>
</evidence>
<dbReference type="eggNOG" id="ENOG502S0YB">
    <property type="taxonomic scope" value="Eukaryota"/>
</dbReference>
<dbReference type="VEuPathDB" id="FungiDB:F503_03251"/>
<dbReference type="SUPFAM" id="SSF48208">
    <property type="entry name" value="Six-hairpin glycosidases"/>
    <property type="match status" value="1"/>
</dbReference>
<dbReference type="GO" id="GO:0052757">
    <property type="term" value="F:chondroitin hydrolase activity"/>
    <property type="evidence" value="ECO:0007669"/>
    <property type="project" value="TreeGrafter"/>
</dbReference>
<feature type="compositionally biased region" description="Low complexity" evidence="3">
    <location>
        <begin position="57"/>
        <end position="73"/>
    </location>
</feature>
<dbReference type="OrthoDB" id="2317065at2759"/>
<sequence length="561" mass="61641">MPVPIKFIPETTATLQSSTTERNSICTPLRLLLLPGRVGCLLGNEQTIPYLCTESKTNSMTSSSTSDTSSQGTPVSSENTSVDISQDAMETKQLQQPLIERFGGIYAESAVAKITRTAVDALVNNDPPTKYPEFVPQAGENANQYELRDANFWTCGFFPGCIYMLLERFIKFPHAVLSPKVGGSAAVTRAKVQATLETTAESWDGPIRGMAGRTDTHDMAFIVMLSQRARYELYNDSRARDAVVTAAYSLYSRYNERVGAVRSWDLLDQHNVKINSLTEDFLVIIDSMCNLELLYYAAGLTGDEKLADAATNHADAVMRSVMRDESAKSKDGKPFYSTFHVANFSPITGDVKELRTAQGYARDSTWARGQAWGILGFARTFLRTGEARFARAASGLANYYLMRVETAPACMEVADCKGPKRGRYVPQWDFDAPIDETKPLRDSSAGIIAANGMLILSQALRARGSGYTDADADRYLQAALDIVEDTLALSLAAETAKFVTSETQTAAVEDTQAGRTFASILKNATANANARDHHRYWDHGLVYADYYLLEFGNNLLRMGLA</sequence>
<keyword evidence="5" id="KW-1185">Reference proteome</keyword>
<organism evidence="4 5">
    <name type="scientific">Ophiostoma piceae (strain UAMH 11346)</name>
    <name type="common">Sap stain fungus</name>
    <dbReference type="NCBI Taxonomy" id="1262450"/>
    <lineage>
        <taxon>Eukaryota</taxon>
        <taxon>Fungi</taxon>
        <taxon>Dikarya</taxon>
        <taxon>Ascomycota</taxon>
        <taxon>Pezizomycotina</taxon>
        <taxon>Sordariomycetes</taxon>
        <taxon>Sordariomycetidae</taxon>
        <taxon>Ophiostomatales</taxon>
        <taxon>Ophiostomataceae</taxon>
        <taxon>Ophiostoma</taxon>
    </lineage>
</organism>
<feature type="region of interest" description="Disordered" evidence="3">
    <location>
        <begin position="57"/>
        <end position="82"/>
    </location>
</feature>
<accession>S3BZW7</accession>
<dbReference type="PANTHER" id="PTHR36845">
    <property type="entry name" value="HYDROLASE, PUTATIVE (AFU_ORTHOLOGUE AFUA_7G05090)-RELATED"/>
    <property type="match status" value="1"/>
</dbReference>
<dbReference type="EMBL" id="KE148152">
    <property type="protein sequence ID" value="EPE06824.1"/>
    <property type="molecule type" value="Genomic_DNA"/>
</dbReference>
<dbReference type="PANTHER" id="PTHR36845:SF1">
    <property type="entry name" value="HYDROLASE, PUTATIVE (AFU_ORTHOLOGUE AFUA_7G05090)-RELATED"/>
    <property type="match status" value="1"/>
</dbReference>
<name>S3BZW7_OPHP1</name>
<dbReference type="GO" id="GO:0000272">
    <property type="term" value="P:polysaccharide catabolic process"/>
    <property type="evidence" value="ECO:0007669"/>
    <property type="project" value="TreeGrafter"/>
</dbReference>
<evidence type="ECO:0000256" key="2">
    <source>
        <dbReference type="ARBA" id="ARBA00038358"/>
    </source>
</evidence>
<dbReference type="InterPro" id="IPR008928">
    <property type="entry name" value="6-hairpin_glycosidase_sf"/>
</dbReference>
<dbReference type="Proteomes" id="UP000016923">
    <property type="component" value="Unassembled WGS sequence"/>
</dbReference>
<evidence type="ECO:0000313" key="5">
    <source>
        <dbReference type="Proteomes" id="UP000016923"/>
    </source>
</evidence>
<reference evidence="4 5" key="1">
    <citation type="journal article" date="2013" name="BMC Genomics">
        <title>The genome and transcriptome of the pine saprophyte Ophiostoma piceae, and a comparison with the bark beetle-associated pine pathogen Grosmannia clavigera.</title>
        <authorList>
            <person name="Haridas S."/>
            <person name="Wang Y."/>
            <person name="Lim L."/>
            <person name="Massoumi Alamouti S."/>
            <person name="Jackman S."/>
            <person name="Docking R."/>
            <person name="Robertson G."/>
            <person name="Birol I."/>
            <person name="Bohlmann J."/>
            <person name="Breuil C."/>
        </authorList>
    </citation>
    <scope>NUCLEOTIDE SEQUENCE [LARGE SCALE GENOMIC DNA]</scope>
    <source>
        <strain evidence="4 5">UAMH 11346</strain>
    </source>
</reference>
<proteinExistence type="inferred from homology"/>
<dbReference type="AlphaFoldDB" id="S3BZW7"/>
<dbReference type="Gene3D" id="1.50.10.10">
    <property type="match status" value="1"/>
</dbReference>
<protein>
    <submittedName>
        <fullName evidence="4">Unsaturated glucuronyl hydrolase</fullName>
    </submittedName>
</protein>
<gene>
    <name evidence="4" type="ORF">F503_03251</name>
</gene>
<evidence type="ECO:0000313" key="4">
    <source>
        <dbReference type="EMBL" id="EPE06824.1"/>
    </source>
</evidence>
<comment type="similarity">
    <text evidence="2">Belongs to the glycosyl hydrolase 88 family.</text>
</comment>
<evidence type="ECO:0000256" key="1">
    <source>
        <dbReference type="ARBA" id="ARBA00022801"/>
    </source>
</evidence>
<keyword evidence="1 4" id="KW-0378">Hydrolase</keyword>